<evidence type="ECO:0000313" key="1">
    <source>
        <dbReference type="EMBL" id="MBD7939964.1"/>
    </source>
</evidence>
<dbReference type="SUPFAM" id="SSF54637">
    <property type="entry name" value="Thioesterase/thiol ester dehydrase-isomerase"/>
    <property type="match status" value="1"/>
</dbReference>
<gene>
    <name evidence="1" type="ORF">H9656_00985</name>
</gene>
<comment type="caution">
    <text evidence="1">The sequence shown here is derived from an EMBL/GenBank/DDBJ whole genome shotgun (WGS) entry which is preliminary data.</text>
</comment>
<proteinExistence type="predicted"/>
<dbReference type="RefSeq" id="WP_191742453.1">
    <property type="nucleotide sequence ID" value="NZ_JACSQU010000001.1"/>
</dbReference>
<sequence length="162" mass="18146">MVERIEFSPANHQGQWPTFEEVSVGDVVVSGAYGSVDIIDVVRWAGFQENYAQLHYDREYVRTEAGLPTFIASGAFRESLMVRLLTDWMGPAGRLAKLKTRQTYSTFEGDSLRFTGRVVEKSQNGSDPWLVCEMEGFNGEDRQILQSTCTIRLEAAAQADPS</sequence>
<protein>
    <recommendedName>
        <fullName evidence="3">MaoC-like domain-containing protein</fullName>
    </recommendedName>
</protein>
<dbReference type="InterPro" id="IPR029069">
    <property type="entry name" value="HotDog_dom_sf"/>
</dbReference>
<dbReference type="Proteomes" id="UP000638918">
    <property type="component" value="Unassembled WGS sequence"/>
</dbReference>
<reference evidence="1 2" key="1">
    <citation type="submission" date="2020-08" db="EMBL/GenBank/DDBJ databases">
        <title>A Genomic Blueprint of the Chicken Gut Microbiome.</title>
        <authorList>
            <person name="Gilroy R."/>
            <person name="Ravi A."/>
            <person name="Getino M."/>
            <person name="Pursley I."/>
            <person name="Horton D.L."/>
            <person name="Alikhan N.-F."/>
            <person name="Baker D."/>
            <person name="Gharbi K."/>
            <person name="Hall N."/>
            <person name="Watson M."/>
            <person name="Adriaenssens E.M."/>
            <person name="Foster-Nyarko E."/>
            <person name="Jarju S."/>
            <person name="Secka A."/>
            <person name="Antonio M."/>
            <person name="Oren A."/>
            <person name="Chaudhuri R."/>
            <person name="La Ragione R.M."/>
            <person name="Hildebrand F."/>
            <person name="Pallen M.J."/>
        </authorList>
    </citation>
    <scope>NUCLEOTIDE SEQUENCE [LARGE SCALE GENOMIC DNA]</scope>
    <source>
        <strain evidence="1 2">Sa3CVA3</strain>
    </source>
</reference>
<dbReference type="EMBL" id="JACSQU010000001">
    <property type="protein sequence ID" value="MBD7939964.1"/>
    <property type="molecule type" value="Genomic_DNA"/>
</dbReference>
<organism evidence="1 2">
    <name type="scientific">Brevundimonas guildfordensis</name>
    <dbReference type="NCBI Taxonomy" id="2762241"/>
    <lineage>
        <taxon>Bacteria</taxon>
        <taxon>Pseudomonadati</taxon>
        <taxon>Pseudomonadota</taxon>
        <taxon>Alphaproteobacteria</taxon>
        <taxon>Caulobacterales</taxon>
        <taxon>Caulobacteraceae</taxon>
        <taxon>Brevundimonas</taxon>
    </lineage>
</organism>
<evidence type="ECO:0000313" key="2">
    <source>
        <dbReference type="Proteomes" id="UP000638918"/>
    </source>
</evidence>
<name>A0ABR8QWQ2_9CAUL</name>
<keyword evidence="2" id="KW-1185">Reference proteome</keyword>
<evidence type="ECO:0008006" key="3">
    <source>
        <dbReference type="Google" id="ProtNLM"/>
    </source>
</evidence>
<accession>A0ABR8QWQ2</accession>
<dbReference type="Gene3D" id="3.10.129.10">
    <property type="entry name" value="Hotdog Thioesterase"/>
    <property type="match status" value="1"/>
</dbReference>